<dbReference type="EMBL" id="JANJYI010000008">
    <property type="protein sequence ID" value="KAK2637718.1"/>
    <property type="molecule type" value="Genomic_DNA"/>
</dbReference>
<evidence type="ECO:0000313" key="2">
    <source>
        <dbReference type="EMBL" id="KAK2637718.1"/>
    </source>
</evidence>
<dbReference type="Proteomes" id="UP001280121">
    <property type="component" value="Unassembled WGS sequence"/>
</dbReference>
<dbReference type="AlphaFoldDB" id="A0AAD9TLB7"/>
<sequence>MWTKHNNFANIIRDSWNSQGSNVSDFFFKLSNMLTVWNRETFGNLFYNKKRTFARLQGVQHCLSSNYRASLATMEEHLIKEYNNIIEQEELFWLQKSRNCWLKEGDRNIKKFHLSTLVRRRRNKLEGLKNEDGVWTQDKEEMKDVAIRYFKKLFTANDSLGNFEQLPLMFLLLRDETKACINTAVGEDEVQQSLFGIGSLKAPGPYGFPAGFFQKYWNVCKCDLIKMVQYSFETGVVPVDINQTLITLVPKTDCPMEMSQLRPISLCNTTYKVISKIIVQRLRHLLPNIISPNQVAFVPGRQIQDNIVVAQEVLHKLKTSKGRSGYFAWKIDLAKAYDRLQWNFIWKVLGEVGIDGKMADLIMNCVSSVQYRIVLNGEVTTSFTPGSDIRQVTPYPPTSL</sequence>
<gene>
    <name evidence="2" type="ORF">Ddye_025513</name>
</gene>
<organism evidence="2 3">
    <name type="scientific">Dipteronia dyeriana</name>
    <dbReference type="NCBI Taxonomy" id="168575"/>
    <lineage>
        <taxon>Eukaryota</taxon>
        <taxon>Viridiplantae</taxon>
        <taxon>Streptophyta</taxon>
        <taxon>Embryophyta</taxon>
        <taxon>Tracheophyta</taxon>
        <taxon>Spermatophyta</taxon>
        <taxon>Magnoliopsida</taxon>
        <taxon>eudicotyledons</taxon>
        <taxon>Gunneridae</taxon>
        <taxon>Pentapetalae</taxon>
        <taxon>rosids</taxon>
        <taxon>malvids</taxon>
        <taxon>Sapindales</taxon>
        <taxon>Sapindaceae</taxon>
        <taxon>Hippocastanoideae</taxon>
        <taxon>Acereae</taxon>
        <taxon>Dipteronia</taxon>
    </lineage>
</organism>
<keyword evidence="3" id="KW-1185">Reference proteome</keyword>
<dbReference type="PANTHER" id="PTHR19446">
    <property type="entry name" value="REVERSE TRANSCRIPTASES"/>
    <property type="match status" value="1"/>
</dbReference>
<dbReference type="InterPro" id="IPR000477">
    <property type="entry name" value="RT_dom"/>
</dbReference>
<dbReference type="Pfam" id="PF00078">
    <property type="entry name" value="RVT_1"/>
    <property type="match status" value="1"/>
</dbReference>
<reference evidence="2" key="1">
    <citation type="journal article" date="2023" name="Plant J.">
        <title>Genome sequences and population genomics provide insights into the demographic history, inbreeding, and mutation load of two 'living fossil' tree species of Dipteronia.</title>
        <authorList>
            <person name="Feng Y."/>
            <person name="Comes H.P."/>
            <person name="Chen J."/>
            <person name="Zhu S."/>
            <person name="Lu R."/>
            <person name="Zhang X."/>
            <person name="Li P."/>
            <person name="Qiu J."/>
            <person name="Olsen K.M."/>
            <person name="Qiu Y."/>
        </authorList>
    </citation>
    <scope>NUCLEOTIDE SEQUENCE</scope>
    <source>
        <strain evidence="2">KIB01</strain>
    </source>
</reference>
<dbReference type="InterPro" id="IPR043502">
    <property type="entry name" value="DNA/RNA_pol_sf"/>
</dbReference>
<evidence type="ECO:0000259" key="1">
    <source>
        <dbReference type="Pfam" id="PF00078"/>
    </source>
</evidence>
<feature type="domain" description="Reverse transcriptase" evidence="1">
    <location>
        <begin position="249"/>
        <end position="373"/>
    </location>
</feature>
<protein>
    <recommendedName>
        <fullName evidence="1">Reverse transcriptase domain-containing protein</fullName>
    </recommendedName>
</protein>
<accession>A0AAD9TLB7</accession>
<proteinExistence type="predicted"/>
<dbReference type="SUPFAM" id="SSF56672">
    <property type="entry name" value="DNA/RNA polymerases"/>
    <property type="match status" value="1"/>
</dbReference>
<comment type="caution">
    <text evidence="2">The sequence shown here is derived from an EMBL/GenBank/DDBJ whole genome shotgun (WGS) entry which is preliminary data.</text>
</comment>
<dbReference type="CDD" id="cd01650">
    <property type="entry name" value="RT_nLTR_like"/>
    <property type="match status" value="1"/>
</dbReference>
<name>A0AAD9TLB7_9ROSI</name>
<evidence type="ECO:0000313" key="3">
    <source>
        <dbReference type="Proteomes" id="UP001280121"/>
    </source>
</evidence>